<dbReference type="Pfam" id="PF03176">
    <property type="entry name" value="MMPL"/>
    <property type="match status" value="2"/>
</dbReference>
<feature type="transmembrane region" description="Helical" evidence="7">
    <location>
        <begin position="629"/>
        <end position="655"/>
    </location>
</feature>
<dbReference type="Gene3D" id="1.20.1640.10">
    <property type="entry name" value="Multidrug efflux transporter AcrB transmembrane domain"/>
    <property type="match status" value="2"/>
</dbReference>
<dbReference type="InterPro" id="IPR000731">
    <property type="entry name" value="SSD"/>
</dbReference>
<dbReference type="Proteomes" id="UP000196778">
    <property type="component" value="Unassembled WGS sequence"/>
</dbReference>
<evidence type="ECO:0000256" key="7">
    <source>
        <dbReference type="SAM" id="Phobius"/>
    </source>
</evidence>
<dbReference type="OrthoDB" id="7051771at2"/>
<dbReference type="InterPro" id="IPR050545">
    <property type="entry name" value="Mycobact_MmpL"/>
</dbReference>
<proteinExistence type="inferred from homology"/>
<gene>
    <name evidence="9" type="ORF">FM119_13230</name>
</gene>
<dbReference type="AlphaFoldDB" id="A0A1R4KDZ8"/>
<feature type="transmembrane region" description="Helical" evidence="7">
    <location>
        <begin position="276"/>
        <end position="297"/>
    </location>
</feature>
<dbReference type="InterPro" id="IPR004869">
    <property type="entry name" value="MMPL_dom"/>
</dbReference>
<evidence type="ECO:0000256" key="6">
    <source>
        <dbReference type="ARBA" id="ARBA00023136"/>
    </source>
</evidence>
<feature type="transmembrane region" description="Helical" evidence="7">
    <location>
        <begin position="237"/>
        <end position="256"/>
    </location>
</feature>
<evidence type="ECO:0000256" key="2">
    <source>
        <dbReference type="ARBA" id="ARBA00010157"/>
    </source>
</evidence>
<evidence type="ECO:0000259" key="8">
    <source>
        <dbReference type="PROSITE" id="PS50156"/>
    </source>
</evidence>
<dbReference type="PRINTS" id="PR00702">
    <property type="entry name" value="ACRIFLAVINRP"/>
</dbReference>
<feature type="transmembrane region" description="Helical" evidence="7">
    <location>
        <begin position="184"/>
        <end position="202"/>
    </location>
</feature>
<keyword evidence="3" id="KW-1003">Cell membrane</keyword>
<dbReference type="RefSeq" id="WP_087138642.1">
    <property type="nucleotide sequence ID" value="NZ_FUKR01000078.1"/>
</dbReference>
<dbReference type="GO" id="GO:0005886">
    <property type="term" value="C:plasma membrane"/>
    <property type="evidence" value="ECO:0007669"/>
    <property type="project" value="UniProtKB-SubCell"/>
</dbReference>
<feature type="domain" description="SSD" evidence="8">
    <location>
        <begin position="201"/>
        <end position="333"/>
    </location>
</feature>
<dbReference type="EMBL" id="FUKR01000078">
    <property type="protein sequence ID" value="SJN42364.1"/>
    <property type="molecule type" value="Genomic_DNA"/>
</dbReference>
<dbReference type="PROSITE" id="PS50156">
    <property type="entry name" value="SSD"/>
    <property type="match status" value="1"/>
</dbReference>
<feature type="transmembrane region" description="Helical" evidence="7">
    <location>
        <begin position="208"/>
        <end position="230"/>
    </location>
</feature>
<accession>A0A1R4KDZ8</accession>
<dbReference type="PANTHER" id="PTHR33406:SF11">
    <property type="entry name" value="MEMBRANE PROTEIN SCO6666-RELATED"/>
    <property type="match status" value="1"/>
</dbReference>
<dbReference type="PANTHER" id="PTHR33406">
    <property type="entry name" value="MEMBRANE PROTEIN MJ1562-RELATED"/>
    <property type="match status" value="1"/>
</dbReference>
<keyword evidence="10" id="KW-1185">Reference proteome</keyword>
<evidence type="ECO:0000256" key="1">
    <source>
        <dbReference type="ARBA" id="ARBA00004651"/>
    </source>
</evidence>
<feature type="transmembrane region" description="Helical" evidence="7">
    <location>
        <begin position="309"/>
        <end position="331"/>
    </location>
</feature>
<keyword evidence="4 7" id="KW-0812">Transmembrane</keyword>
<feature type="transmembrane region" description="Helical" evidence="7">
    <location>
        <begin position="589"/>
        <end position="608"/>
    </location>
</feature>
<name>A0A1R4KDZ8_9MICO</name>
<evidence type="ECO:0000256" key="4">
    <source>
        <dbReference type="ARBA" id="ARBA00022692"/>
    </source>
</evidence>
<feature type="transmembrane region" description="Helical" evidence="7">
    <location>
        <begin position="667"/>
        <end position="693"/>
    </location>
</feature>
<reference evidence="10" key="1">
    <citation type="submission" date="2017-02" db="EMBL/GenBank/DDBJ databases">
        <authorList>
            <person name="Dridi B."/>
        </authorList>
    </citation>
    <scope>NUCLEOTIDE SEQUENCE [LARGE SCALE GENOMIC DNA]</scope>
    <source>
        <strain evidence="10">EB411</strain>
    </source>
</reference>
<evidence type="ECO:0000313" key="9">
    <source>
        <dbReference type="EMBL" id="SJN42364.1"/>
    </source>
</evidence>
<sequence length="914" mass="94366">MSSLLYTIGHWAFRRRGTVLAGWIIVLALIGGAAGLFNKGTDDSFTIPGTESQIALDNLSATFPEVSGASAQLVVQAADGDSVTDADYRDAIEDAVEELDDQDQVSAATSPFDDMIDGMVSDDDRAAIISIQMDGALADITDASTEALTQAADDLRAALPSDAEVALGGELFNIEIPGVTVTEAIGVLIALVVLIITFGSFAAAGMPLLTAIIGVGISIALIFAATAFAPISQTTPLLALMLGLAVGIDYSLFIISRHQDLLRSGTPPEEAAARSVATAGSAVVFAGLTVVIALIGLSVAQIPFLTTMGIAAAVSVAVAVLIALTLTPALLSFGGTRLLGRGHRSGEAAEPKQNRFFLGWVRAVTARPLLTVIVVVVGLGLTAIPASQLRLALPDATNLAEGSPARESAEIVSDNFGEGFNGPLIVTATIVGSTDPVTLMDDLGDEISRLDGVASVPLSTPNESADTGIIQVIPESGPKTEQTSALVAEIRGLKQHFLDEYNVSIAVTGFTAVGIDISTLLGEALLPFGLFVVGLSLILLMMVFRSIWVPIKATLGYLLSVVASFGAVAAVFELGIGADLLHVAQLGPVISFMPIILMGVLFGLAMDYEVFLVSRMREEYVHGRSARDAVLHGFTGSAKVVTAAAVIMFAVFAAFVPEGDSSIKPIALGLAVGIFVDAFIVRMTLVPAVLVLLGDRAWWLPRWLDRLLPSFDVEGEQIQREIELADWPEPVEGEPAPALIARDVVVGSDVRGGPLLSGFSARVAPGGVLAVAGEPRAVTAALLALSGRTAVDEGALKVDGLLSGPRSAAIRARTAYIRVGDPAELPDAIRAAAAEHPVALVIDGIDAVAEDPFGAPVAAALDAARLSAPPGRQLTVVTGSHHADTAAEILSPAAIITAAATSTPVHADSQEARA</sequence>
<dbReference type="InterPro" id="IPR001036">
    <property type="entry name" value="Acrflvin-R"/>
</dbReference>
<keyword evidence="6 7" id="KW-0472">Membrane</keyword>
<comment type="subcellular location">
    <subcellularLocation>
        <location evidence="1">Cell membrane</location>
        <topology evidence="1">Multi-pass membrane protein</topology>
    </subcellularLocation>
</comment>
<feature type="transmembrane region" description="Helical" evidence="7">
    <location>
        <begin position="364"/>
        <end position="384"/>
    </location>
</feature>
<comment type="similarity">
    <text evidence="2">Belongs to the resistance-nodulation-cell division (RND) (TC 2.A.6) family. MmpL subfamily.</text>
</comment>
<evidence type="ECO:0000256" key="5">
    <source>
        <dbReference type="ARBA" id="ARBA00022989"/>
    </source>
</evidence>
<feature type="transmembrane region" description="Helical" evidence="7">
    <location>
        <begin position="20"/>
        <end position="37"/>
    </location>
</feature>
<evidence type="ECO:0000313" key="10">
    <source>
        <dbReference type="Proteomes" id="UP000196778"/>
    </source>
</evidence>
<organism evidence="9 10">
    <name type="scientific">Mycetocola reblochoni REB411</name>
    <dbReference type="NCBI Taxonomy" id="1255698"/>
    <lineage>
        <taxon>Bacteria</taxon>
        <taxon>Bacillati</taxon>
        <taxon>Actinomycetota</taxon>
        <taxon>Actinomycetes</taxon>
        <taxon>Micrococcales</taxon>
        <taxon>Microbacteriaceae</taxon>
        <taxon>Mycetocola</taxon>
    </lineage>
</organism>
<dbReference type="GO" id="GO:0022857">
    <property type="term" value="F:transmembrane transporter activity"/>
    <property type="evidence" value="ECO:0007669"/>
    <property type="project" value="InterPro"/>
</dbReference>
<feature type="transmembrane region" description="Helical" evidence="7">
    <location>
        <begin position="555"/>
        <end position="577"/>
    </location>
</feature>
<protein>
    <submittedName>
        <fullName evidence="9">Putative drug exporters of the RND superfamily</fullName>
    </submittedName>
</protein>
<feature type="transmembrane region" description="Helical" evidence="7">
    <location>
        <begin position="528"/>
        <end position="548"/>
    </location>
</feature>
<keyword evidence="5 7" id="KW-1133">Transmembrane helix</keyword>
<evidence type="ECO:0000256" key="3">
    <source>
        <dbReference type="ARBA" id="ARBA00022475"/>
    </source>
</evidence>
<dbReference type="SUPFAM" id="SSF82866">
    <property type="entry name" value="Multidrug efflux transporter AcrB transmembrane domain"/>
    <property type="match status" value="2"/>
</dbReference>